<feature type="compositionally biased region" description="Acidic residues" evidence="1">
    <location>
        <begin position="43"/>
        <end position="56"/>
    </location>
</feature>
<evidence type="ECO:0000256" key="1">
    <source>
        <dbReference type="SAM" id="MobiDB-lite"/>
    </source>
</evidence>
<gene>
    <name evidence="2" type="ORF">HNP32_002196</name>
</gene>
<protein>
    <submittedName>
        <fullName evidence="2">Uncharacterized protein</fullName>
    </submittedName>
</protein>
<proteinExistence type="predicted"/>
<reference evidence="2 3" key="1">
    <citation type="submission" date="2020-08" db="EMBL/GenBank/DDBJ databases">
        <title>Functional genomics of gut bacteria from endangered species of beetles.</title>
        <authorList>
            <person name="Carlos-Shanley C."/>
        </authorList>
    </citation>
    <scope>NUCLEOTIDE SEQUENCE [LARGE SCALE GENOMIC DNA]</scope>
    <source>
        <strain evidence="2 3">S00123</strain>
    </source>
</reference>
<dbReference type="AlphaFoldDB" id="A0A7W7N4N8"/>
<keyword evidence="3" id="KW-1185">Reference proteome</keyword>
<comment type="caution">
    <text evidence="2">The sequence shown here is derived from an EMBL/GenBank/DDBJ whole genome shotgun (WGS) entry which is preliminary data.</text>
</comment>
<name>A0A7W7N4N8_9CAUL</name>
<accession>A0A7W7N4N8</accession>
<evidence type="ECO:0000313" key="3">
    <source>
        <dbReference type="Proteomes" id="UP000539957"/>
    </source>
</evidence>
<feature type="region of interest" description="Disordered" evidence="1">
    <location>
        <begin position="1"/>
        <end position="56"/>
    </location>
</feature>
<dbReference type="EMBL" id="JACHKY010000003">
    <property type="protein sequence ID" value="MBB4798452.1"/>
    <property type="molecule type" value="Genomic_DNA"/>
</dbReference>
<organism evidence="2 3">
    <name type="scientific">Brevundimonas bullata</name>
    <dbReference type="NCBI Taxonomy" id="13160"/>
    <lineage>
        <taxon>Bacteria</taxon>
        <taxon>Pseudomonadati</taxon>
        <taxon>Pseudomonadota</taxon>
        <taxon>Alphaproteobacteria</taxon>
        <taxon>Caulobacterales</taxon>
        <taxon>Caulobacteraceae</taxon>
        <taxon>Brevundimonas</taxon>
    </lineage>
</organism>
<feature type="compositionally biased region" description="Pro residues" evidence="1">
    <location>
        <begin position="27"/>
        <end position="40"/>
    </location>
</feature>
<sequence>MTHRQDDPQGDAAPARSADILPFRRPATPPPVPSPEPAPPYDDIGDDGDDDGPSAA</sequence>
<dbReference type="RefSeq" id="WP_184269914.1">
    <property type="nucleotide sequence ID" value="NZ_JACHKY010000003.1"/>
</dbReference>
<evidence type="ECO:0000313" key="2">
    <source>
        <dbReference type="EMBL" id="MBB4798452.1"/>
    </source>
</evidence>
<dbReference type="Proteomes" id="UP000539957">
    <property type="component" value="Unassembled WGS sequence"/>
</dbReference>